<evidence type="ECO:0000313" key="4">
    <source>
        <dbReference type="Proteomes" id="UP000464178"/>
    </source>
</evidence>
<reference evidence="3 4" key="1">
    <citation type="submission" date="2019-05" db="EMBL/GenBank/DDBJ databases">
        <authorList>
            <consortium name="Science for Life Laboratories"/>
        </authorList>
    </citation>
    <scope>NUCLEOTIDE SEQUENCE [LARGE SCALE GENOMIC DNA]</scope>
    <source>
        <strain evidence="3">Soil9</strain>
    </source>
</reference>
<dbReference type="InterPro" id="IPR036770">
    <property type="entry name" value="Ankyrin_rpt-contain_sf"/>
</dbReference>
<dbReference type="SUPFAM" id="SSF48403">
    <property type="entry name" value="Ankyrin repeat"/>
    <property type="match status" value="1"/>
</dbReference>
<dbReference type="Gene3D" id="1.25.40.20">
    <property type="entry name" value="Ankyrin repeat-containing domain"/>
    <property type="match status" value="1"/>
</dbReference>
<sequence>MTHDVFGKLRFRDADESWAGSAALPRFATIGVMPEPAPLTEEEAVRMAADMNAALENIKAQMRERFGDQADKAFAEIDREAEEEAEAEATEEPDPRDAEREQRRAARRERRAALLAKGRFPFRIAGPSGIEPSPKQEAAFRFLVENESAVFEAVCEQVWQSFRSAFEQEEWRLVAGVKPAANLAELQGRFAVPRVDITYEARGGFAHLAFLIESDWQDEHGLVVVYSPDERSAHWTSWEGLYDLLESDEPESDADEYVPTPHDLLLEAILTGDEERARELEAAGAKINELGPDEYPPLWISVDQIEVEEVRRLLAYGADPTLSNPDERSTPLRHAKRMYRDMGFSPSKNQDQLLNDMFAMIRETAGDKFNDLKVRLEEIIHLLEAAQV</sequence>
<proteinExistence type="predicted"/>
<evidence type="ECO:0000259" key="2">
    <source>
        <dbReference type="Pfam" id="PF22481"/>
    </source>
</evidence>
<gene>
    <name evidence="3" type="ORF">SOIL9_67100</name>
</gene>
<dbReference type="InterPro" id="IPR054254">
    <property type="entry name" value="DUF6985"/>
</dbReference>
<dbReference type="RefSeq" id="WP_162666061.1">
    <property type="nucleotide sequence ID" value="NZ_LR593886.1"/>
</dbReference>
<dbReference type="Pfam" id="PF22481">
    <property type="entry name" value="DUF6985"/>
    <property type="match status" value="1"/>
</dbReference>
<feature type="compositionally biased region" description="Acidic residues" evidence="1">
    <location>
        <begin position="79"/>
        <end position="92"/>
    </location>
</feature>
<organism evidence="3 4">
    <name type="scientific">Gemmata massiliana</name>
    <dbReference type="NCBI Taxonomy" id="1210884"/>
    <lineage>
        <taxon>Bacteria</taxon>
        <taxon>Pseudomonadati</taxon>
        <taxon>Planctomycetota</taxon>
        <taxon>Planctomycetia</taxon>
        <taxon>Gemmatales</taxon>
        <taxon>Gemmataceae</taxon>
        <taxon>Gemmata</taxon>
    </lineage>
</organism>
<protein>
    <recommendedName>
        <fullName evidence="2">DUF6985 domain-containing protein</fullName>
    </recommendedName>
</protein>
<dbReference type="EMBL" id="LR593886">
    <property type="protein sequence ID" value="VTR91004.1"/>
    <property type="molecule type" value="Genomic_DNA"/>
</dbReference>
<name>A0A6P2CTI0_9BACT</name>
<dbReference type="KEGG" id="gms:SOIL9_67100"/>
<feature type="compositionally biased region" description="Basic and acidic residues" evidence="1">
    <location>
        <begin position="93"/>
        <end position="104"/>
    </location>
</feature>
<feature type="domain" description="DUF6985" evidence="2">
    <location>
        <begin position="119"/>
        <end position="228"/>
    </location>
</feature>
<feature type="region of interest" description="Disordered" evidence="1">
    <location>
        <begin position="79"/>
        <end position="107"/>
    </location>
</feature>
<keyword evidence="4" id="KW-1185">Reference proteome</keyword>
<dbReference type="Proteomes" id="UP000464178">
    <property type="component" value="Chromosome"/>
</dbReference>
<evidence type="ECO:0000313" key="3">
    <source>
        <dbReference type="EMBL" id="VTR91004.1"/>
    </source>
</evidence>
<dbReference type="AlphaFoldDB" id="A0A6P2CTI0"/>
<accession>A0A6P2CTI0</accession>
<evidence type="ECO:0000256" key="1">
    <source>
        <dbReference type="SAM" id="MobiDB-lite"/>
    </source>
</evidence>